<evidence type="ECO:0000313" key="1">
    <source>
        <dbReference type="EMBL" id="PWI69061.1"/>
    </source>
</evidence>
<dbReference type="Proteomes" id="UP000245956">
    <property type="component" value="Unassembled WGS sequence"/>
</dbReference>
<gene>
    <name evidence="1" type="ORF">PCL_01446</name>
</gene>
<organism evidence="1 2">
    <name type="scientific">Purpureocillium lilacinum</name>
    <name type="common">Paecilomyces lilacinus</name>
    <dbReference type="NCBI Taxonomy" id="33203"/>
    <lineage>
        <taxon>Eukaryota</taxon>
        <taxon>Fungi</taxon>
        <taxon>Dikarya</taxon>
        <taxon>Ascomycota</taxon>
        <taxon>Pezizomycotina</taxon>
        <taxon>Sordariomycetes</taxon>
        <taxon>Hypocreomycetidae</taxon>
        <taxon>Hypocreales</taxon>
        <taxon>Ophiocordycipitaceae</taxon>
        <taxon>Purpureocillium</taxon>
    </lineage>
</organism>
<proteinExistence type="predicted"/>
<dbReference type="EMBL" id="LCWV01000013">
    <property type="protein sequence ID" value="PWI69061.1"/>
    <property type="molecule type" value="Genomic_DNA"/>
</dbReference>
<accession>A0A2U3E3H3</accession>
<name>A0A2U3E3H3_PURLI</name>
<evidence type="ECO:0000313" key="2">
    <source>
        <dbReference type="Proteomes" id="UP000245956"/>
    </source>
</evidence>
<sequence>MIDIGGHLSLSFKSDNSYLLREPSPNTELPVRQATTDVQAICSVRHISSRPLSFTAHSVPVSPAGSTHRGCPNGAGGLPPPSVPMGCGTGIPTGGALTSGLWLQERISDGVAVWRR</sequence>
<comment type="caution">
    <text evidence="1">The sequence shown here is derived from an EMBL/GenBank/DDBJ whole genome shotgun (WGS) entry which is preliminary data.</text>
</comment>
<dbReference type="AlphaFoldDB" id="A0A2U3E3H3"/>
<protein>
    <submittedName>
        <fullName evidence="1">Uncharacterized protein</fullName>
    </submittedName>
</protein>
<reference evidence="1 2" key="1">
    <citation type="journal article" date="2016" name="Front. Microbiol.">
        <title>Genome and transcriptome sequences reveal the specific parasitism of the nematophagous Purpureocillium lilacinum 36-1.</title>
        <authorList>
            <person name="Xie J."/>
            <person name="Li S."/>
            <person name="Mo C."/>
            <person name="Xiao X."/>
            <person name="Peng D."/>
            <person name="Wang G."/>
            <person name="Xiao Y."/>
        </authorList>
    </citation>
    <scope>NUCLEOTIDE SEQUENCE [LARGE SCALE GENOMIC DNA]</scope>
    <source>
        <strain evidence="1 2">36-1</strain>
    </source>
</reference>